<dbReference type="Pfam" id="PF16794">
    <property type="entry name" value="fn3_4"/>
    <property type="match status" value="1"/>
</dbReference>
<dbReference type="Proteomes" id="UP000694843">
    <property type="component" value="Unplaced"/>
</dbReference>
<protein>
    <submittedName>
        <fullName evidence="3">Activating transcription factor 7-interacting protein 2</fullName>
    </submittedName>
</protein>
<dbReference type="GO" id="GO:0005667">
    <property type="term" value="C:transcription regulator complex"/>
    <property type="evidence" value="ECO:0007669"/>
    <property type="project" value="TreeGrafter"/>
</dbReference>
<dbReference type="RefSeq" id="XP_047741265.1">
    <property type="nucleotide sequence ID" value="XM_047885309.1"/>
</dbReference>
<dbReference type="InterPro" id="IPR003961">
    <property type="entry name" value="FN3_dom"/>
</dbReference>
<feature type="region of interest" description="Disordered" evidence="1">
    <location>
        <begin position="582"/>
        <end position="602"/>
    </location>
</feature>
<dbReference type="PROSITE" id="PS50853">
    <property type="entry name" value="FN3"/>
    <property type="match status" value="1"/>
</dbReference>
<reference evidence="3" key="1">
    <citation type="submission" date="2025-08" db="UniProtKB">
        <authorList>
            <consortium name="RefSeq"/>
        </authorList>
    </citation>
    <scope>IDENTIFICATION</scope>
    <source>
        <tissue evidence="3">Whole organism</tissue>
    </source>
</reference>
<name>A0A8B7PB20_HYAAZ</name>
<dbReference type="GO" id="GO:0005634">
    <property type="term" value="C:nucleus"/>
    <property type="evidence" value="ECO:0007669"/>
    <property type="project" value="TreeGrafter"/>
</dbReference>
<dbReference type="GO" id="GO:0003712">
    <property type="term" value="F:transcription coregulator activity"/>
    <property type="evidence" value="ECO:0007669"/>
    <property type="project" value="TreeGrafter"/>
</dbReference>
<evidence type="ECO:0000256" key="1">
    <source>
        <dbReference type="SAM" id="MobiDB-lite"/>
    </source>
</evidence>
<gene>
    <name evidence="3" type="primary">LOC108679264</name>
</gene>
<keyword evidence="2" id="KW-1185">Reference proteome</keyword>
<accession>A0A8B7PB20</accession>
<dbReference type="PANTHER" id="PTHR23210:SF26">
    <property type="entry name" value="ACTIVATING TRANSCRIPTION FACTOR 7-INTERACTING PROTEIN 1"/>
    <property type="match status" value="1"/>
</dbReference>
<dbReference type="InterPro" id="IPR013783">
    <property type="entry name" value="Ig-like_fold"/>
</dbReference>
<dbReference type="OrthoDB" id="2434995at2759"/>
<dbReference type="KEGG" id="hazt:108679264"/>
<dbReference type="InterPro" id="IPR036116">
    <property type="entry name" value="FN3_sf"/>
</dbReference>
<sequence>MKGEVATAHMPIISETRPMIHIPAGVVSEFMNSESSLPPVINSSKSSISVLKTMDFNLSSLNGITSSKTMAAKTASPLVKAVKDVEDKKNEAASTNGELSLDPLIGSIPPDSRPAKPASPAALCNIPNATQLTADTVSPIEKAKDLPHLSAPNNLLKSSSLQSTSDHMEELACVEKDSVTEDSLLLTNLPFTVATPVVLADLPDLPESTDITELSPLKPSGVSTSNSAATSNNLDVLLDVGEGTCDMLDSTRSGKKTPKRVLSSEDEGLVKKRRLSPNVETLDAHKKEDEAMVNKEVEKLKMATSKLRKLKRKDLENMIVDLFMNKILHSHEIGKYKSLCEKLEFTLEANRKKTAQFHKELEDLRKVTKKLQEEHNARKEFLVTPIKIKRSVGIQAAPHIIQKGIAAACGDWGKSGPRMSAGGSMLSQSNGHSSLQSAMTASANAGANQGAVMRTSMSGVRLGPYIPGAPSERRSLGTSVTSAGSKGSAVIDLTDEEETRAPALANSVTKTTQVVKASTSVGSAFVTMPASAGAQYVFVPTSANASGTTVVVSANMGSNSVGGANNTSPRFLLPGITSGAAPKPAVPVASQQQSPHPAQLPRTAPQQVVGGAKQLPPQPTLKLSHKENSIVLSWTMAKSTEHESIASYQLFAYQESNQPPSPNLWKKVGSVKALELPMACTLTQFMPGHRYHFAVRAVDAKNRLGPFSDPRSIRLEK</sequence>
<proteinExistence type="predicted"/>
<dbReference type="OMA" id="DISECGF"/>
<dbReference type="SMART" id="SM00060">
    <property type="entry name" value="FN3"/>
    <property type="match status" value="1"/>
</dbReference>
<dbReference type="Gene3D" id="2.60.40.10">
    <property type="entry name" value="Immunoglobulins"/>
    <property type="match status" value="1"/>
</dbReference>
<evidence type="ECO:0000313" key="2">
    <source>
        <dbReference type="Proteomes" id="UP000694843"/>
    </source>
</evidence>
<dbReference type="PANTHER" id="PTHR23210">
    <property type="entry name" value="ACTIVATING TRANSCRIPTION FACTOR 7 INTERACTING PROTEIN"/>
    <property type="match status" value="1"/>
</dbReference>
<dbReference type="InterPro" id="IPR056565">
    <property type="entry name" value="Fn3_ATF7IP"/>
</dbReference>
<dbReference type="AlphaFoldDB" id="A0A8B7PB20"/>
<dbReference type="CDD" id="cd00063">
    <property type="entry name" value="FN3"/>
    <property type="match status" value="1"/>
</dbReference>
<organism evidence="2 3">
    <name type="scientific">Hyalella azteca</name>
    <name type="common">Amphipod</name>
    <dbReference type="NCBI Taxonomy" id="294128"/>
    <lineage>
        <taxon>Eukaryota</taxon>
        <taxon>Metazoa</taxon>
        <taxon>Ecdysozoa</taxon>
        <taxon>Arthropoda</taxon>
        <taxon>Crustacea</taxon>
        <taxon>Multicrustacea</taxon>
        <taxon>Malacostraca</taxon>
        <taxon>Eumalacostraca</taxon>
        <taxon>Peracarida</taxon>
        <taxon>Amphipoda</taxon>
        <taxon>Senticaudata</taxon>
        <taxon>Talitrida</taxon>
        <taxon>Talitroidea</taxon>
        <taxon>Hyalellidae</taxon>
        <taxon>Hyalella</taxon>
    </lineage>
</organism>
<dbReference type="InterPro" id="IPR026085">
    <property type="entry name" value="ATF7-int"/>
</dbReference>
<dbReference type="GeneID" id="108679264"/>
<evidence type="ECO:0000313" key="3">
    <source>
        <dbReference type="RefSeq" id="XP_047741265.1"/>
    </source>
</evidence>
<dbReference type="SUPFAM" id="SSF49265">
    <property type="entry name" value="Fibronectin type III"/>
    <property type="match status" value="1"/>
</dbReference>
<dbReference type="GO" id="GO:0006355">
    <property type="term" value="P:regulation of DNA-templated transcription"/>
    <property type="evidence" value="ECO:0007669"/>
    <property type="project" value="TreeGrafter"/>
</dbReference>